<evidence type="ECO:0000313" key="3">
    <source>
        <dbReference type="EMBL" id="CAE7446575.1"/>
    </source>
</evidence>
<feature type="coiled-coil region" evidence="1">
    <location>
        <begin position="81"/>
        <end position="122"/>
    </location>
</feature>
<name>A0A812RKU4_SYMPI</name>
<feature type="coiled-coil region" evidence="1">
    <location>
        <begin position="468"/>
        <end position="526"/>
    </location>
</feature>
<organism evidence="3 4">
    <name type="scientific">Symbiodinium pilosum</name>
    <name type="common">Dinoflagellate</name>
    <dbReference type="NCBI Taxonomy" id="2952"/>
    <lineage>
        <taxon>Eukaryota</taxon>
        <taxon>Sar</taxon>
        <taxon>Alveolata</taxon>
        <taxon>Dinophyceae</taxon>
        <taxon>Suessiales</taxon>
        <taxon>Symbiodiniaceae</taxon>
        <taxon>Symbiodinium</taxon>
    </lineage>
</organism>
<keyword evidence="4" id="KW-1185">Reference proteome</keyword>
<sequence>NAMKILLSVCVALLGQLVAASSAVLDSFAPVQQVLQVLSNLQQKVTEEGAAAEKVFADEKRFCTTRSRELRHSHDGLKAAQEKHDADLSQAQLELESLSTKIEELANAVASDENDLKEAEDLRAKDADLFAEAQKGISSTVDALDRALGLLGHEQRRGYQSTAMLQMEENGAPIVAALSAIVEASGVSVADQHQLQSMLQRYRTETSEEDAEDAALDAAFGLEPAAAAAAKSATSRLIGVLNEILEKAQGELDHLRSNEQRELRSFELRKQSLSDRMGFKKRDLASAKEARSEASQRKAVAEKRLASAHTGLGESAAALQDLQKTCLQKASKFEEETQARADEVKALQEAKEAITSQMQGSMSFLQLQRRGLKAAPTPAASDEATAAAMAAARSVRRLAVRADSPALIELAGRLDYVAKGRLGSSGDAFKRVRGLIGEMIGRLQSEAHAEADHQAFCDKEMSVASLKRDDKQSDVDKLSTKIDESKSQLTLLTEQVGILRKELSDIAQSKLEIDQVRQEEKALFEKARKDTEDGMQGLKMALQIMRTFYAKMGGSTGRSGHAVSVLEFAASEMRKRAVELEARESQAAAEHKQISSDSEVMQATKQHEVEARTADASALDKLLNELSSDHAAAKEELDALQDFTAKLQEQCVAKPEPYEERKQRREKEISGLKEALTALDGSGQLQPSSLIDAGDKTSVNTVFLQLRGSVQAAA</sequence>
<accession>A0A812RKU4</accession>
<comment type="caution">
    <text evidence="3">The sequence shown here is derived from an EMBL/GenBank/DDBJ whole genome shotgun (WGS) entry which is preliminary data.</text>
</comment>
<dbReference type="OrthoDB" id="435659at2759"/>
<evidence type="ECO:0000256" key="1">
    <source>
        <dbReference type="SAM" id="Coils"/>
    </source>
</evidence>
<feature type="non-terminal residue" evidence="3">
    <location>
        <position position="714"/>
    </location>
</feature>
<protein>
    <submittedName>
        <fullName evidence="3">Uncharacterized protein</fullName>
    </submittedName>
</protein>
<feature type="signal peptide" evidence="2">
    <location>
        <begin position="1"/>
        <end position="20"/>
    </location>
</feature>
<feature type="coiled-coil region" evidence="1">
    <location>
        <begin position="616"/>
        <end position="650"/>
    </location>
</feature>
<dbReference type="EMBL" id="CAJNIZ010020913">
    <property type="protein sequence ID" value="CAE7446575.1"/>
    <property type="molecule type" value="Genomic_DNA"/>
</dbReference>
<gene>
    <name evidence="3" type="ORF">SPIL2461_LOCUS10882</name>
</gene>
<keyword evidence="2" id="KW-0732">Signal</keyword>
<keyword evidence="1" id="KW-0175">Coiled coil</keyword>
<feature type="coiled-coil region" evidence="1">
    <location>
        <begin position="238"/>
        <end position="304"/>
    </location>
</feature>
<dbReference type="AlphaFoldDB" id="A0A812RKU4"/>
<feature type="chain" id="PRO_5032655957" evidence="2">
    <location>
        <begin position="21"/>
        <end position="714"/>
    </location>
</feature>
<dbReference type="Proteomes" id="UP000649617">
    <property type="component" value="Unassembled WGS sequence"/>
</dbReference>
<proteinExistence type="predicted"/>
<reference evidence="3" key="1">
    <citation type="submission" date="2021-02" db="EMBL/GenBank/DDBJ databases">
        <authorList>
            <person name="Dougan E. K."/>
            <person name="Rhodes N."/>
            <person name="Thang M."/>
            <person name="Chan C."/>
        </authorList>
    </citation>
    <scope>NUCLEOTIDE SEQUENCE</scope>
</reference>
<evidence type="ECO:0000313" key="4">
    <source>
        <dbReference type="Proteomes" id="UP000649617"/>
    </source>
</evidence>
<evidence type="ECO:0000256" key="2">
    <source>
        <dbReference type="SAM" id="SignalP"/>
    </source>
</evidence>